<evidence type="ECO:0000313" key="2">
    <source>
        <dbReference type="Proteomes" id="UP001597062"/>
    </source>
</evidence>
<reference evidence="2" key="1">
    <citation type="journal article" date="2019" name="Int. J. Syst. Evol. Microbiol.">
        <title>The Global Catalogue of Microorganisms (GCM) 10K type strain sequencing project: providing services to taxonomists for standard genome sequencing and annotation.</title>
        <authorList>
            <consortium name="The Broad Institute Genomics Platform"/>
            <consortium name="The Broad Institute Genome Sequencing Center for Infectious Disease"/>
            <person name="Wu L."/>
            <person name="Ma J."/>
        </authorList>
    </citation>
    <scope>NUCLEOTIDE SEQUENCE [LARGE SCALE GENOMIC DNA]</scope>
    <source>
        <strain evidence="2">CCUG 60527</strain>
    </source>
</reference>
<dbReference type="EMBL" id="JBHTJR010000017">
    <property type="protein sequence ID" value="MFD0992036.1"/>
    <property type="molecule type" value="Genomic_DNA"/>
</dbReference>
<proteinExistence type="predicted"/>
<dbReference type="Proteomes" id="UP001597062">
    <property type="component" value="Unassembled WGS sequence"/>
</dbReference>
<keyword evidence="2" id="KW-1185">Reference proteome</keyword>
<dbReference type="RefSeq" id="WP_386104920.1">
    <property type="nucleotide sequence ID" value="NZ_JBHTJR010000017.1"/>
</dbReference>
<sequence>MYKNLQHISILLLLVFLISATSYTPKKESIAVTLIQKIDSSKATQPINLTFKNADNCLLYCNNSFGSTLIAPDTKSDTSFFKIPDHFTKKTGVLRWKLIKNNNELLSGTIEILPSNTKTHLETYFGPRSILAGGNDFSMFVAVPTDSYDNPVKTGTDVFINHQFLSSIKTDKVPTKNFISWKNIFSNKPAGRILVSSICNNTSSKELTTIVYANNPTDFTISAKRNHDFSDGNQITYFQTSVIKDQYNNIVSDGTLVEFNIINKEKMLLKTFGTTIKGIAQAKMLHPDHEEIWTVNALVPGMADSNSIKLRYKQVLKDFYVEFTNGNREINIGVLTSFMEQPVADGFIVKLYLFKKDSLIETKIKTSFKGKVSFKLSKDFYASDIYNFKLESGGIIKEFSNIKLDE</sequence>
<name>A0ABW3JPN1_9FLAO</name>
<organism evidence="1 2">
    <name type="scientific">Tenacibaculum geojense</name>
    <dbReference type="NCBI Taxonomy" id="915352"/>
    <lineage>
        <taxon>Bacteria</taxon>
        <taxon>Pseudomonadati</taxon>
        <taxon>Bacteroidota</taxon>
        <taxon>Flavobacteriia</taxon>
        <taxon>Flavobacteriales</taxon>
        <taxon>Flavobacteriaceae</taxon>
        <taxon>Tenacibaculum</taxon>
    </lineage>
</organism>
<protein>
    <submittedName>
        <fullName evidence="1">Uncharacterized protein</fullName>
    </submittedName>
</protein>
<gene>
    <name evidence="1" type="ORF">ACFQ1U_02350</name>
</gene>
<evidence type="ECO:0000313" key="1">
    <source>
        <dbReference type="EMBL" id="MFD0992036.1"/>
    </source>
</evidence>
<comment type="caution">
    <text evidence="1">The sequence shown here is derived from an EMBL/GenBank/DDBJ whole genome shotgun (WGS) entry which is preliminary data.</text>
</comment>
<accession>A0ABW3JPN1</accession>